<organism evidence="1">
    <name type="scientific">gut metagenome</name>
    <dbReference type="NCBI Taxonomy" id="749906"/>
    <lineage>
        <taxon>unclassified sequences</taxon>
        <taxon>metagenomes</taxon>
        <taxon>organismal metagenomes</taxon>
    </lineage>
</organism>
<accession>J9CDQ4</accession>
<dbReference type="EMBL" id="AMCI01004443">
    <property type="protein sequence ID" value="EJW98070.1"/>
    <property type="molecule type" value="Genomic_DNA"/>
</dbReference>
<name>J9CDQ4_9ZZZZ</name>
<proteinExistence type="predicted"/>
<dbReference type="SUPFAM" id="SSF56300">
    <property type="entry name" value="Metallo-dependent phosphatases"/>
    <property type="match status" value="1"/>
</dbReference>
<protein>
    <submittedName>
        <fullName evidence="1">Phosphoesterase</fullName>
    </submittedName>
</protein>
<dbReference type="InterPro" id="IPR029052">
    <property type="entry name" value="Metallo-depent_PP-like"/>
</dbReference>
<comment type="caution">
    <text evidence="1">The sequence shown here is derived from an EMBL/GenBank/DDBJ whole genome shotgun (WGS) entry which is preliminary data.</text>
</comment>
<sequence length="134" mass="14702">MELLNNSSVVLANNSVQGVRLGGFNINADPNALMEQFQPDQFCILLSHYPDNLIQASQNGLSVDYALSGHAHGTQISWPIYGGYKQFEGASQIDQNKQRPLNFAYEISNGIGCVNINARLNSPCEILYLTLNQG</sequence>
<evidence type="ECO:0000313" key="1">
    <source>
        <dbReference type="EMBL" id="EJW98070.1"/>
    </source>
</evidence>
<gene>
    <name evidence="1" type="ORF">EVA_13823</name>
</gene>
<reference evidence="1" key="1">
    <citation type="journal article" date="2012" name="PLoS ONE">
        <title>Gene sets for utilization of primary and secondary nutrition supplies in the distal gut of endangered iberian lynx.</title>
        <authorList>
            <person name="Alcaide M."/>
            <person name="Messina E."/>
            <person name="Richter M."/>
            <person name="Bargiela R."/>
            <person name="Peplies J."/>
            <person name="Huws S.A."/>
            <person name="Newbold C.J."/>
            <person name="Golyshin P.N."/>
            <person name="Simon M.A."/>
            <person name="Lopez G."/>
            <person name="Yakimov M.M."/>
            <person name="Ferrer M."/>
        </authorList>
    </citation>
    <scope>NUCLEOTIDE SEQUENCE</scope>
</reference>
<dbReference type="AlphaFoldDB" id="J9CDQ4"/>